<dbReference type="InterPro" id="IPR009688">
    <property type="entry name" value="FAM210A/B-like_dom"/>
</dbReference>
<reference evidence="4" key="1">
    <citation type="journal article" date="2010" name="Genome Biol.">
        <title>Genome sequence of the necrotrophic plant pathogen Pythium ultimum reveals original pathogenicity mechanisms and effector repertoire.</title>
        <authorList>
            <person name="Levesque C.A."/>
            <person name="Brouwer H."/>
            <person name="Cano L."/>
            <person name="Hamilton J.P."/>
            <person name="Holt C."/>
            <person name="Huitema E."/>
            <person name="Raffaele S."/>
            <person name="Robideau G.P."/>
            <person name="Thines M."/>
            <person name="Win J."/>
            <person name="Zerillo M.M."/>
            <person name="Beakes G.W."/>
            <person name="Boore J.L."/>
            <person name="Busam D."/>
            <person name="Dumas B."/>
            <person name="Ferriera S."/>
            <person name="Fuerstenberg S.I."/>
            <person name="Gachon C.M."/>
            <person name="Gaulin E."/>
            <person name="Govers F."/>
            <person name="Grenville-Briggs L."/>
            <person name="Horner N."/>
            <person name="Hostetler J."/>
            <person name="Jiang R.H."/>
            <person name="Johnson J."/>
            <person name="Krajaejun T."/>
            <person name="Lin H."/>
            <person name="Meijer H.J."/>
            <person name="Moore B."/>
            <person name="Morris P."/>
            <person name="Phuntmart V."/>
            <person name="Puiu D."/>
            <person name="Shetty J."/>
            <person name="Stajich J.E."/>
            <person name="Tripathy S."/>
            <person name="Wawra S."/>
            <person name="van West P."/>
            <person name="Whitty B.R."/>
            <person name="Coutinho P.M."/>
            <person name="Henrissat B."/>
            <person name="Martin F."/>
            <person name="Thomas P.D."/>
            <person name="Tyler B.M."/>
            <person name="De Vries R.P."/>
            <person name="Kamoun S."/>
            <person name="Yandell M."/>
            <person name="Tisserat N."/>
            <person name="Buell C.R."/>
        </authorList>
    </citation>
    <scope>NUCLEOTIDE SEQUENCE</scope>
    <source>
        <strain evidence="4">DAOM:BR144</strain>
    </source>
</reference>
<feature type="compositionally biased region" description="Low complexity" evidence="1">
    <location>
        <begin position="1"/>
        <end position="16"/>
    </location>
</feature>
<dbReference type="InterPro" id="IPR045866">
    <property type="entry name" value="FAM210A/B-like"/>
</dbReference>
<dbReference type="InParanoid" id="K3X495"/>
<keyword evidence="4" id="KW-1185">Reference proteome</keyword>
<protein>
    <recommendedName>
        <fullName evidence="2">DUF1279 domain-containing protein</fullName>
    </recommendedName>
</protein>
<dbReference type="PANTHER" id="PTHR21377">
    <property type="entry name" value="PROTEIN FAM210B, MITOCHONDRIAL"/>
    <property type="match status" value="1"/>
</dbReference>
<dbReference type="PANTHER" id="PTHR21377:SF18">
    <property type="entry name" value="DUF1279 DOMAIN-CONTAINING PROTEIN"/>
    <property type="match status" value="1"/>
</dbReference>
<feature type="compositionally biased region" description="Low complexity" evidence="1">
    <location>
        <begin position="176"/>
        <end position="188"/>
    </location>
</feature>
<name>K3X495_GLOUD</name>
<dbReference type="EnsemblProtists" id="PYU1_T012044">
    <property type="protein sequence ID" value="PYU1_T012044"/>
    <property type="gene ID" value="PYU1_G012018"/>
</dbReference>
<dbReference type="VEuPathDB" id="FungiDB:PYU1_G012018"/>
<proteinExistence type="predicted"/>
<evidence type="ECO:0000256" key="1">
    <source>
        <dbReference type="SAM" id="MobiDB-lite"/>
    </source>
</evidence>
<reference evidence="3" key="3">
    <citation type="submission" date="2015-02" db="UniProtKB">
        <authorList>
            <consortium name="EnsemblProtists"/>
        </authorList>
    </citation>
    <scope>IDENTIFICATION</scope>
    <source>
        <strain evidence="3">DAOM BR144</strain>
    </source>
</reference>
<feature type="domain" description="DUF1279" evidence="2">
    <location>
        <begin position="77"/>
        <end position="162"/>
    </location>
</feature>
<evidence type="ECO:0000259" key="2">
    <source>
        <dbReference type="Pfam" id="PF06916"/>
    </source>
</evidence>
<dbReference type="GO" id="GO:0005739">
    <property type="term" value="C:mitochondrion"/>
    <property type="evidence" value="ECO:0007669"/>
    <property type="project" value="TreeGrafter"/>
</dbReference>
<organism evidence="3 4">
    <name type="scientific">Globisporangium ultimum (strain ATCC 200006 / CBS 805.95 / DAOM BR144)</name>
    <name type="common">Pythium ultimum</name>
    <dbReference type="NCBI Taxonomy" id="431595"/>
    <lineage>
        <taxon>Eukaryota</taxon>
        <taxon>Sar</taxon>
        <taxon>Stramenopiles</taxon>
        <taxon>Oomycota</taxon>
        <taxon>Peronosporomycetes</taxon>
        <taxon>Pythiales</taxon>
        <taxon>Pythiaceae</taxon>
        <taxon>Globisporangium</taxon>
    </lineage>
</organism>
<feature type="region of interest" description="Disordered" evidence="1">
    <location>
        <begin position="1"/>
        <end position="50"/>
    </location>
</feature>
<dbReference type="Proteomes" id="UP000019132">
    <property type="component" value="Unassembled WGS sequence"/>
</dbReference>
<reference evidence="4" key="2">
    <citation type="submission" date="2010-04" db="EMBL/GenBank/DDBJ databases">
        <authorList>
            <person name="Buell R."/>
            <person name="Hamilton J."/>
            <person name="Hostetler J."/>
        </authorList>
    </citation>
    <scope>NUCLEOTIDE SEQUENCE [LARGE SCALE GENOMIC DNA]</scope>
    <source>
        <strain evidence="4">DAOM:BR144</strain>
    </source>
</reference>
<dbReference type="eggNOG" id="KOG4526">
    <property type="taxonomic scope" value="Eukaryota"/>
</dbReference>
<dbReference type="HOGENOM" id="CLU_098463_1_0_1"/>
<evidence type="ECO:0000313" key="4">
    <source>
        <dbReference type="Proteomes" id="UP000019132"/>
    </source>
</evidence>
<evidence type="ECO:0000313" key="3">
    <source>
        <dbReference type="EnsemblProtists" id="PYU1_T012044"/>
    </source>
</evidence>
<dbReference type="AlphaFoldDB" id="K3X495"/>
<sequence length="198" mass="20923">MTSSNNSTSGGESPSTVVDERAPLTGGEVPIVSSKTQMKHGVTSANKAPSHLESTSLHVAASDDESVPEPQLSWRERAKTFAIEYGRVGVCTHIVLSIASFSTIYVVVSSGVDVSAMLNAVGYSVGAKDSTTNSAGSFVIAYAMYKLLSPVRWPLTFAVTPVVMRALRKRGYMLPAAAAQPSSRRPSPTHSGPTDHKK</sequence>
<accession>K3X495</accession>
<dbReference type="OMA" id="PRCLMST"/>
<feature type="region of interest" description="Disordered" evidence="1">
    <location>
        <begin position="176"/>
        <end position="198"/>
    </location>
</feature>
<dbReference type="Pfam" id="PF06916">
    <property type="entry name" value="FAM210A-B_dom"/>
    <property type="match status" value="1"/>
</dbReference>
<dbReference type="EMBL" id="GL376621">
    <property type="status" value="NOT_ANNOTATED_CDS"/>
    <property type="molecule type" value="Genomic_DNA"/>
</dbReference>